<dbReference type="WBParaSite" id="TCLT_0000471801-mRNA-1">
    <property type="protein sequence ID" value="TCLT_0000471801-mRNA-1"/>
    <property type="gene ID" value="TCLT_0000471801"/>
</dbReference>
<accession>A0A0N5CWJ5</accession>
<evidence type="ECO:0000313" key="4">
    <source>
        <dbReference type="WBParaSite" id="TCLT_0000471801-mRNA-1"/>
    </source>
</evidence>
<feature type="region of interest" description="Disordered" evidence="1">
    <location>
        <begin position="130"/>
        <end position="181"/>
    </location>
</feature>
<protein>
    <submittedName>
        <fullName evidence="4">Ovule protein</fullName>
    </submittedName>
</protein>
<keyword evidence="3" id="KW-1185">Reference proteome</keyword>
<proteinExistence type="predicted"/>
<reference evidence="2 3" key="2">
    <citation type="submission" date="2018-11" db="EMBL/GenBank/DDBJ databases">
        <authorList>
            <consortium name="Pathogen Informatics"/>
        </authorList>
    </citation>
    <scope>NUCLEOTIDE SEQUENCE [LARGE SCALE GENOMIC DNA]</scope>
</reference>
<name>A0A0N5CWJ5_THECL</name>
<evidence type="ECO:0000256" key="1">
    <source>
        <dbReference type="SAM" id="MobiDB-lite"/>
    </source>
</evidence>
<dbReference type="Proteomes" id="UP000276776">
    <property type="component" value="Unassembled WGS sequence"/>
</dbReference>
<gene>
    <name evidence="2" type="ORF">TCLT_LOCUS4707</name>
</gene>
<dbReference type="EMBL" id="UYYF01004300">
    <property type="protein sequence ID" value="VDN01857.1"/>
    <property type="molecule type" value="Genomic_DNA"/>
</dbReference>
<sequence>MEQLTPLHKHNKQIILRIYAFASCYREVHLKPYKDSKVGLRDMMDDTHILPTNFENSQNSNFADGDWRRSNNRWLDNQRQHQEEPFASVAINQLLDVGGAEKVVSNEPHDQMSFASQHVRIEPWNQKKQPIKPLTHYPNSMKSEDDVSPKLTVEQNGKRGRGNKQIKIEMQNSDEPTDTDWKQTKNIKQENDNYSPEASGMQVKPELPIHLVGSVSAHDYYSEGAFAANAADIKSGEEESEAANEMKDALLFQVDDPPPEGSIPSAAFTK</sequence>
<evidence type="ECO:0000313" key="2">
    <source>
        <dbReference type="EMBL" id="VDN01857.1"/>
    </source>
</evidence>
<evidence type="ECO:0000313" key="3">
    <source>
        <dbReference type="Proteomes" id="UP000276776"/>
    </source>
</evidence>
<dbReference type="AlphaFoldDB" id="A0A0N5CWJ5"/>
<reference evidence="4" key="1">
    <citation type="submission" date="2017-02" db="UniProtKB">
        <authorList>
            <consortium name="WormBaseParasite"/>
        </authorList>
    </citation>
    <scope>IDENTIFICATION</scope>
</reference>
<feature type="region of interest" description="Disordered" evidence="1">
    <location>
        <begin position="233"/>
        <end position="270"/>
    </location>
</feature>
<organism evidence="4">
    <name type="scientific">Thelazia callipaeda</name>
    <name type="common">Oriental eyeworm</name>
    <name type="synonym">Parasitic nematode</name>
    <dbReference type="NCBI Taxonomy" id="103827"/>
    <lineage>
        <taxon>Eukaryota</taxon>
        <taxon>Metazoa</taxon>
        <taxon>Ecdysozoa</taxon>
        <taxon>Nematoda</taxon>
        <taxon>Chromadorea</taxon>
        <taxon>Rhabditida</taxon>
        <taxon>Spirurina</taxon>
        <taxon>Spiruromorpha</taxon>
        <taxon>Thelazioidea</taxon>
        <taxon>Thelaziidae</taxon>
        <taxon>Thelazia</taxon>
    </lineage>
</organism>